<evidence type="ECO:0000313" key="1">
    <source>
        <dbReference type="EMBL" id="VEU37862.1"/>
    </source>
</evidence>
<evidence type="ECO:0000313" key="2">
    <source>
        <dbReference type="Proteomes" id="UP000291116"/>
    </source>
</evidence>
<dbReference type="SUPFAM" id="SSF52047">
    <property type="entry name" value="RNI-like"/>
    <property type="match status" value="1"/>
</dbReference>
<sequence length="413" mass="47439">MIKDILKGYHSNLPEFVQDIFDEDKVWILNSGDRSFDDLFADCRSLTFEDFYSIVTEGVVFVTPDTAISGSSDTPSHHQYTIDMTFIFSTTTCNDIKRILHISGVDAKSTSPSLNFLLRLVLESHSKDEFTSKSSNVGVILKCFPMTPRQQLGSLDLSPPKGRTNLKRKVSSLGQSACYETESRIDLEFRFLALNKAHCESIFCGNSSVVSCVKFSQCEIDGWKIHNEKVKEKDPNGTILSTDRGAMPKKLLLSCTQSEFRKFAEGKLLMFNKTTIRELHLVLHFMMEDLDVHHLISTLETNQSLEHLSIEYLEMDDEVWAGVCKVLHNHPKLSCLQLAYTEKFADNYRRLDSERRRTRTKDVLELLKKNRNLQKIQWPKFQQDETLIADVERLLIENKKRAAESTCYLEITR</sequence>
<accession>A0A448Z742</accession>
<reference evidence="1 2" key="1">
    <citation type="submission" date="2019-01" db="EMBL/GenBank/DDBJ databases">
        <authorList>
            <person name="Ferrante I. M."/>
        </authorList>
    </citation>
    <scope>NUCLEOTIDE SEQUENCE [LARGE SCALE GENOMIC DNA]</scope>
    <source>
        <strain evidence="1 2">B856</strain>
    </source>
</reference>
<dbReference type="OrthoDB" id="46635at2759"/>
<proteinExistence type="predicted"/>
<dbReference type="EMBL" id="CAACVS010000145">
    <property type="protein sequence ID" value="VEU37862.1"/>
    <property type="molecule type" value="Genomic_DNA"/>
</dbReference>
<name>A0A448Z742_9STRA</name>
<protein>
    <submittedName>
        <fullName evidence="1">Uncharacterized protein</fullName>
    </submittedName>
</protein>
<dbReference type="Proteomes" id="UP000291116">
    <property type="component" value="Unassembled WGS sequence"/>
</dbReference>
<dbReference type="Gene3D" id="3.80.10.10">
    <property type="entry name" value="Ribonuclease Inhibitor"/>
    <property type="match status" value="1"/>
</dbReference>
<gene>
    <name evidence="1" type="ORF">PSNMU_V1.4_AUG-EV-PASAV3_0046740</name>
</gene>
<organism evidence="1 2">
    <name type="scientific">Pseudo-nitzschia multistriata</name>
    <dbReference type="NCBI Taxonomy" id="183589"/>
    <lineage>
        <taxon>Eukaryota</taxon>
        <taxon>Sar</taxon>
        <taxon>Stramenopiles</taxon>
        <taxon>Ochrophyta</taxon>
        <taxon>Bacillariophyta</taxon>
        <taxon>Bacillariophyceae</taxon>
        <taxon>Bacillariophycidae</taxon>
        <taxon>Bacillariales</taxon>
        <taxon>Bacillariaceae</taxon>
        <taxon>Pseudo-nitzschia</taxon>
    </lineage>
</organism>
<dbReference type="InterPro" id="IPR032675">
    <property type="entry name" value="LRR_dom_sf"/>
</dbReference>
<keyword evidence="2" id="KW-1185">Reference proteome</keyword>
<dbReference type="AlphaFoldDB" id="A0A448Z742"/>